<feature type="signal peptide" evidence="7">
    <location>
        <begin position="1"/>
        <end position="19"/>
    </location>
</feature>
<accession>A0A9X2HDY4</accession>
<keyword evidence="9" id="KW-1185">Reference proteome</keyword>
<feature type="region of interest" description="Disordered" evidence="6">
    <location>
        <begin position="127"/>
        <end position="151"/>
    </location>
</feature>
<keyword evidence="4 7" id="KW-0732">Signal</keyword>
<dbReference type="PRINTS" id="PR00690">
    <property type="entry name" value="ADHESNFAMILY"/>
</dbReference>
<organism evidence="8 9">
    <name type="scientific">Rothia santali</name>
    <dbReference type="NCBI Taxonomy" id="2949643"/>
    <lineage>
        <taxon>Bacteria</taxon>
        <taxon>Bacillati</taxon>
        <taxon>Actinomycetota</taxon>
        <taxon>Actinomycetes</taxon>
        <taxon>Micrococcales</taxon>
        <taxon>Micrococcaceae</taxon>
        <taxon>Rothia</taxon>
    </lineage>
</organism>
<evidence type="ECO:0000256" key="1">
    <source>
        <dbReference type="ARBA" id="ARBA00004196"/>
    </source>
</evidence>
<keyword evidence="2 5" id="KW-0813">Transport</keyword>
<dbReference type="InterPro" id="IPR006127">
    <property type="entry name" value="ZnuA-like"/>
</dbReference>
<proteinExistence type="inferred from homology"/>
<evidence type="ECO:0000313" key="8">
    <source>
        <dbReference type="EMBL" id="MCP3425937.1"/>
    </source>
</evidence>
<evidence type="ECO:0000256" key="4">
    <source>
        <dbReference type="ARBA" id="ARBA00022729"/>
    </source>
</evidence>
<evidence type="ECO:0000256" key="7">
    <source>
        <dbReference type="SAM" id="SignalP"/>
    </source>
</evidence>
<comment type="similarity">
    <text evidence="5">Belongs to the bacterial solute-binding protein 9 family.</text>
</comment>
<reference evidence="8" key="1">
    <citation type="submission" date="2022-06" db="EMBL/GenBank/DDBJ databases">
        <title>Rothia sp. isolated from sandalwood seedling.</title>
        <authorList>
            <person name="Tuikhar N."/>
            <person name="Kirdat K."/>
            <person name="Thorat V."/>
            <person name="Swetha P."/>
            <person name="Padma S."/>
            <person name="Sundararaj R."/>
            <person name="Yadav A."/>
        </authorList>
    </citation>
    <scope>NUCLEOTIDE SEQUENCE</scope>
    <source>
        <strain evidence="8">AR01</strain>
    </source>
</reference>
<dbReference type="PROSITE" id="PS51257">
    <property type="entry name" value="PROKAR_LIPOPROTEIN"/>
    <property type="match status" value="1"/>
</dbReference>
<name>A0A9X2HDY4_9MICC</name>
<dbReference type="AlphaFoldDB" id="A0A9X2HDY4"/>
<protein>
    <submittedName>
        <fullName evidence="8">Zinc ABC transporter substrate-binding protein</fullName>
    </submittedName>
</protein>
<dbReference type="GO" id="GO:0007155">
    <property type="term" value="P:cell adhesion"/>
    <property type="evidence" value="ECO:0007669"/>
    <property type="project" value="InterPro"/>
</dbReference>
<evidence type="ECO:0000256" key="5">
    <source>
        <dbReference type="RuleBase" id="RU003512"/>
    </source>
</evidence>
<evidence type="ECO:0000313" key="9">
    <source>
        <dbReference type="Proteomes" id="UP001139502"/>
    </source>
</evidence>
<dbReference type="PRINTS" id="PR00691">
    <property type="entry name" value="ADHESINB"/>
</dbReference>
<dbReference type="Pfam" id="PF01297">
    <property type="entry name" value="ZnuA"/>
    <property type="match status" value="1"/>
</dbReference>
<sequence>MRSARIPSLLALTAAGALALSACSGGDTEASGDASGGGEGLKVVTTTNVYADVVEHVAGDGVEVTPIISSTSQDPHSYEATAQDRLTVQDADLVVLNGGGYDQFMEDLAADSGATVVNAVEVSGLQPEDHEHDHSEEAHAEGEDGEEHHHDHGEFNEHVWYNLDVMGEVTDRVASDLGDLDSDGADAYRQNAEDFGGQLDELKDRASGIEGEGKSYLATEPVPGYLLDSTGMEDVTPEDFVAAIEDGNDVPAATLQDVLDQLSSGGVNLLAFNEQTESGQTRQVLDAAESDGVATVSFTETIPEGQDYLGWMGQNIDHVADAV</sequence>
<dbReference type="Gene3D" id="3.40.50.1980">
    <property type="entry name" value="Nitrogenase molybdenum iron protein domain"/>
    <property type="match status" value="2"/>
</dbReference>
<dbReference type="Proteomes" id="UP001139502">
    <property type="component" value="Unassembled WGS sequence"/>
</dbReference>
<evidence type="ECO:0000256" key="3">
    <source>
        <dbReference type="ARBA" id="ARBA00022723"/>
    </source>
</evidence>
<dbReference type="SUPFAM" id="SSF53807">
    <property type="entry name" value="Helical backbone' metal receptor"/>
    <property type="match status" value="1"/>
</dbReference>
<dbReference type="RefSeq" id="WP_254166378.1">
    <property type="nucleotide sequence ID" value="NZ_JANAFB010000016.1"/>
</dbReference>
<feature type="chain" id="PRO_5040987534" evidence="7">
    <location>
        <begin position="20"/>
        <end position="323"/>
    </location>
</feature>
<dbReference type="InterPro" id="IPR050492">
    <property type="entry name" value="Bact_metal-bind_prot9"/>
</dbReference>
<comment type="subcellular location">
    <subcellularLocation>
        <location evidence="1">Cell envelope</location>
    </subcellularLocation>
</comment>
<evidence type="ECO:0000256" key="6">
    <source>
        <dbReference type="SAM" id="MobiDB-lite"/>
    </source>
</evidence>
<gene>
    <name evidence="8" type="ORF">NBM05_07935</name>
</gene>
<dbReference type="InterPro" id="IPR006128">
    <property type="entry name" value="Lipoprotein_PsaA-like"/>
</dbReference>
<dbReference type="PANTHER" id="PTHR42953">
    <property type="entry name" value="HIGH-AFFINITY ZINC UPTAKE SYSTEM PROTEIN ZNUA-RELATED"/>
    <property type="match status" value="1"/>
</dbReference>
<comment type="caution">
    <text evidence="8">The sequence shown here is derived from an EMBL/GenBank/DDBJ whole genome shotgun (WGS) entry which is preliminary data.</text>
</comment>
<dbReference type="GO" id="GO:0030001">
    <property type="term" value="P:metal ion transport"/>
    <property type="evidence" value="ECO:0007669"/>
    <property type="project" value="InterPro"/>
</dbReference>
<dbReference type="InterPro" id="IPR006129">
    <property type="entry name" value="AdhesinB"/>
</dbReference>
<dbReference type="PANTHER" id="PTHR42953:SF1">
    <property type="entry name" value="METAL-BINDING PROTEIN HI_0362-RELATED"/>
    <property type="match status" value="1"/>
</dbReference>
<dbReference type="GO" id="GO:0030313">
    <property type="term" value="C:cell envelope"/>
    <property type="evidence" value="ECO:0007669"/>
    <property type="project" value="UniProtKB-SubCell"/>
</dbReference>
<evidence type="ECO:0000256" key="2">
    <source>
        <dbReference type="ARBA" id="ARBA00022448"/>
    </source>
</evidence>
<keyword evidence="3" id="KW-0479">Metal-binding</keyword>
<dbReference type="EMBL" id="JANAFB010000016">
    <property type="protein sequence ID" value="MCP3425937.1"/>
    <property type="molecule type" value="Genomic_DNA"/>
</dbReference>
<dbReference type="GO" id="GO:0046872">
    <property type="term" value="F:metal ion binding"/>
    <property type="evidence" value="ECO:0007669"/>
    <property type="project" value="UniProtKB-KW"/>
</dbReference>